<organism evidence="2 3">
    <name type="scientific">Actinacidiphila alni</name>
    <dbReference type="NCBI Taxonomy" id="380248"/>
    <lineage>
        <taxon>Bacteria</taxon>
        <taxon>Bacillati</taxon>
        <taxon>Actinomycetota</taxon>
        <taxon>Actinomycetes</taxon>
        <taxon>Kitasatosporales</taxon>
        <taxon>Streptomycetaceae</taxon>
        <taxon>Actinacidiphila</taxon>
    </lineage>
</organism>
<sequence>MGRAYRLTSFAAAAVLAGGVVLTAASQADAATSATCSVGLTQIGGGVPAASFQTRTTVCPGWTDAGPAYTFHIATMQVQVWLNNRWVADGTVSNVTTACTAVRVTGTTIAATGCTNLSA</sequence>
<dbReference type="AlphaFoldDB" id="A0A1I2LEM1"/>
<evidence type="ECO:0000256" key="1">
    <source>
        <dbReference type="SAM" id="SignalP"/>
    </source>
</evidence>
<feature type="chain" id="PRO_5011773169" evidence="1">
    <location>
        <begin position="31"/>
        <end position="119"/>
    </location>
</feature>
<keyword evidence="1" id="KW-0732">Signal</keyword>
<dbReference type="EMBL" id="FONG01000028">
    <property type="protein sequence ID" value="SFF76930.1"/>
    <property type="molecule type" value="Genomic_DNA"/>
</dbReference>
<keyword evidence="3" id="KW-1185">Reference proteome</keyword>
<protein>
    <submittedName>
        <fullName evidence="2">Uncharacterized protein</fullName>
    </submittedName>
</protein>
<evidence type="ECO:0000313" key="2">
    <source>
        <dbReference type="EMBL" id="SFF76930.1"/>
    </source>
</evidence>
<dbReference type="Proteomes" id="UP000199323">
    <property type="component" value="Unassembled WGS sequence"/>
</dbReference>
<proteinExistence type="predicted"/>
<evidence type="ECO:0000313" key="3">
    <source>
        <dbReference type="Proteomes" id="UP000199323"/>
    </source>
</evidence>
<name>A0A1I2LEM1_9ACTN</name>
<dbReference type="RefSeq" id="WP_093717295.1">
    <property type="nucleotide sequence ID" value="NZ_FONG01000028.1"/>
</dbReference>
<accession>A0A1I2LEM1</accession>
<feature type="signal peptide" evidence="1">
    <location>
        <begin position="1"/>
        <end position="30"/>
    </location>
</feature>
<gene>
    <name evidence="2" type="ORF">SAMN05216251_12822</name>
</gene>
<reference evidence="2 3" key="1">
    <citation type="submission" date="2016-10" db="EMBL/GenBank/DDBJ databases">
        <authorList>
            <person name="de Groot N.N."/>
        </authorList>
    </citation>
    <scope>NUCLEOTIDE SEQUENCE [LARGE SCALE GENOMIC DNA]</scope>
    <source>
        <strain evidence="2 3">CGMCC 4.3510</strain>
    </source>
</reference>